<dbReference type="Gene3D" id="1.20.5.3310">
    <property type="match status" value="1"/>
</dbReference>
<comment type="similarity">
    <text evidence="9">Belongs to the TatA/E family.</text>
</comment>
<comment type="subcellular location">
    <subcellularLocation>
        <location evidence="1 9">Cell membrane</location>
        <topology evidence="1 9">Single-pass membrane protein</topology>
    </subcellularLocation>
</comment>
<dbReference type="PRINTS" id="PR01506">
    <property type="entry name" value="TATBPROTEIN"/>
</dbReference>
<dbReference type="InterPro" id="IPR006312">
    <property type="entry name" value="TatA/E"/>
</dbReference>
<dbReference type="NCBIfam" id="TIGR01411">
    <property type="entry name" value="tatAE"/>
    <property type="match status" value="1"/>
</dbReference>
<dbReference type="EMBL" id="JAWJZB010000009">
    <property type="protein sequence ID" value="MDV5088795.1"/>
    <property type="molecule type" value="Genomic_DNA"/>
</dbReference>
<dbReference type="HAMAP" id="MF_00236">
    <property type="entry name" value="TatA_E"/>
    <property type="match status" value="1"/>
</dbReference>
<evidence type="ECO:0000256" key="3">
    <source>
        <dbReference type="ARBA" id="ARBA00022475"/>
    </source>
</evidence>
<proteinExistence type="inferred from homology"/>
<dbReference type="Proteomes" id="UP001272515">
    <property type="component" value="Unassembled WGS sequence"/>
</dbReference>
<keyword evidence="3 9" id="KW-1003">Cell membrane</keyword>
<keyword evidence="2 9" id="KW-0813">Transport</keyword>
<comment type="caution">
    <text evidence="10">The sequence shown here is derived from an EMBL/GenBank/DDBJ whole genome shotgun (WGS) entry which is preliminary data.</text>
</comment>
<sequence length="80" mass="8421">MFNFGTPELILILIIALVVFGPGKLPDIGKALGKGINEFKGAVGGGKQAVDEAKEVVKEATTIDVEVGSKNDDKHKEADK</sequence>
<gene>
    <name evidence="9 10" type="primary">tatA</name>
    <name evidence="10" type="ORF">RVY80_08080</name>
</gene>
<dbReference type="PANTHER" id="PTHR42982:SF1">
    <property type="entry name" value="SEC-INDEPENDENT PROTEIN TRANSLOCASE PROTEIN TATA"/>
    <property type="match status" value="1"/>
</dbReference>
<protein>
    <recommendedName>
        <fullName evidence="9">Sec-independent protein translocase protein TatA</fullName>
    </recommendedName>
</protein>
<dbReference type="NCBIfam" id="NF011430">
    <property type="entry name" value="PRK14861.1"/>
    <property type="match status" value="1"/>
</dbReference>
<name>A0ABU3ZA82_9FIRM</name>
<comment type="function">
    <text evidence="9">Part of the twin-arginine translocation (Tat) system that transports large folded proteins containing a characteristic twin-arginine motif in their signal peptide across membranes. TatA could form the protein-conducting channel of the Tat system.</text>
</comment>
<comment type="subunit">
    <text evidence="9">Forms a complex with TatC.</text>
</comment>
<evidence type="ECO:0000256" key="2">
    <source>
        <dbReference type="ARBA" id="ARBA00022448"/>
    </source>
</evidence>
<dbReference type="InterPro" id="IPR003369">
    <property type="entry name" value="TatA/B/E"/>
</dbReference>
<evidence type="ECO:0000313" key="11">
    <source>
        <dbReference type="Proteomes" id="UP001272515"/>
    </source>
</evidence>
<keyword evidence="8 9" id="KW-0472">Membrane</keyword>
<evidence type="ECO:0000256" key="5">
    <source>
        <dbReference type="ARBA" id="ARBA00022927"/>
    </source>
</evidence>
<keyword evidence="5 9" id="KW-0653">Protein transport</keyword>
<keyword evidence="11" id="KW-1185">Reference proteome</keyword>
<keyword evidence="4 9" id="KW-0812">Transmembrane</keyword>
<evidence type="ECO:0000256" key="9">
    <source>
        <dbReference type="HAMAP-Rule" id="MF_00236"/>
    </source>
</evidence>
<evidence type="ECO:0000256" key="4">
    <source>
        <dbReference type="ARBA" id="ARBA00022692"/>
    </source>
</evidence>
<reference evidence="10 11" key="1">
    <citation type="submission" date="2023-10" db="EMBL/GenBank/DDBJ databases">
        <title>Veillonella sp. nov., isolated from a pig farm feces dump.</title>
        <authorList>
            <person name="Chang Y.-H."/>
        </authorList>
    </citation>
    <scope>NUCLEOTIDE SEQUENCE [LARGE SCALE GENOMIC DNA]</scope>
    <source>
        <strain evidence="10 11">YH-vei2233</strain>
    </source>
</reference>
<accession>A0ABU3ZA82</accession>
<feature type="transmembrane region" description="Helical" evidence="9">
    <location>
        <begin position="6"/>
        <end position="25"/>
    </location>
</feature>
<dbReference type="PANTHER" id="PTHR42982">
    <property type="entry name" value="SEC-INDEPENDENT PROTEIN TRANSLOCASE PROTEIN TATA"/>
    <property type="match status" value="1"/>
</dbReference>
<evidence type="ECO:0000313" key="10">
    <source>
        <dbReference type="EMBL" id="MDV5088795.1"/>
    </source>
</evidence>
<organism evidence="10 11">
    <name type="scientific">Veillonella absiana</name>
    <dbReference type="NCBI Taxonomy" id="3079305"/>
    <lineage>
        <taxon>Bacteria</taxon>
        <taxon>Bacillati</taxon>
        <taxon>Bacillota</taxon>
        <taxon>Negativicutes</taxon>
        <taxon>Veillonellales</taxon>
        <taxon>Veillonellaceae</taxon>
        <taxon>Veillonella</taxon>
    </lineage>
</organism>
<evidence type="ECO:0000256" key="6">
    <source>
        <dbReference type="ARBA" id="ARBA00022989"/>
    </source>
</evidence>
<dbReference type="RefSeq" id="WP_295190032.1">
    <property type="nucleotide sequence ID" value="NZ_JAWJZA010000008.1"/>
</dbReference>
<keyword evidence="7 9" id="KW-0811">Translocation</keyword>
<evidence type="ECO:0000256" key="1">
    <source>
        <dbReference type="ARBA" id="ARBA00004162"/>
    </source>
</evidence>
<dbReference type="Pfam" id="PF02416">
    <property type="entry name" value="TatA_B_E"/>
    <property type="match status" value="1"/>
</dbReference>
<evidence type="ECO:0000256" key="8">
    <source>
        <dbReference type="ARBA" id="ARBA00023136"/>
    </source>
</evidence>
<evidence type="ECO:0000256" key="7">
    <source>
        <dbReference type="ARBA" id="ARBA00023010"/>
    </source>
</evidence>
<keyword evidence="6 9" id="KW-1133">Transmembrane helix</keyword>